<feature type="transmembrane region" description="Helical" evidence="7">
    <location>
        <begin position="380"/>
        <end position="403"/>
    </location>
</feature>
<dbReference type="GO" id="GO:0005384">
    <property type="term" value="F:manganese ion transmembrane transporter activity"/>
    <property type="evidence" value="ECO:0007669"/>
    <property type="project" value="TreeGrafter"/>
</dbReference>
<dbReference type="PROSITE" id="PS51257">
    <property type="entry name" value="PROKAR_LIPOPROTEIN"/>
    <property type="match status" value="1"/>
</dbReference>
<dbReference type="GO" id="GO:0005886">
    <property type="term" value="C:plasma membrane"/>
    <property type="evidence" value="ECO:0007669"/>
    <property type="project" value="TreeGrafter"/>
</dbReference>
<feature type="transmembrane region" description="Helical" evidence="7">
    <location>
        <begin position="77"/>
        <end position="98"/>
    </location>
</feature>
<feature type="transmembrane region" description="Helical" evidence="7">
    <location>
        <begin position="147"/>
        <end position="166"/>
    </location>
</feature>
<dbReference type="OrthoDB" id="9787548at2"/>
<feature type="transmembrane region" description="Helical" evidence="7">
    <location>
        <begin position="186"/>
        <end position="209"/>
    </location>
</feature>
<sequence>MKARLSFGPGALVAAAFIGPGTVTACTLAGANFGFALVWALVFATFATIILQEMTVRLGILGGAGLGEALVAPGTPVALKWGAIILVLAALALGNAAYEAGNITGGALGMRAILGEGDGVQRAAALATGLIAALVLLLGRYKTLERFLIGLVILMSLAFAASLVLVRPDIGAMLAGLRPQLPDGSLLTAMALIGTTIVPYNLFLHAAAVRERWKENTEGGLAAAIADTRVSVGLGGLISILVLSTAAASLFGAGLVISSGADMASALEPAYGPAARILVGAGLCAAGLSSAITAPLATAYAVCEVTGRPKSGWLFKGIALTIVAIGLSVALLGIRPVQLILVAQVANGLLLPIVAVFLLITMNRKSVLGDHVNGPVRNALGGLVVLVAAFLGLRLILRAVGIWP</sequence>
<dbReference type="NCBIfam" id="NF037982">
    <property type="entry name" value="Nramp_1"/>
    <property type="match status" value="1"/>
</dbReference>
<reference evidence="8 9" key="1">
    <citation type="journal article" date="2014" name="Antonie Van Leeuwenhoek">
        <title>Hyphomonas beringensis sp. nov. and Hyphomonas chukchiensis sp. nov., isolated from surface seawater of the Bering Sea and Chukchi Sea.</title>
        <authorList>
            <person name="Li C."/>
            <person name="Lai Q."/>
            <person name="Li G."/>
            <person name="Dong C."/>
            <person name="Wang J."/>
            <person name="Liao Y."/>
            <person name="Shao Z."/>
        </authorList>
    </citation>
    <scope>NUCLEOTIDE SEQUENCE [LARGE SCALE GENOMIC DNA]</scope>
    <source>
        <strain evidence="8 9">PS728</strain>
    </source>
</reference>
<keyword evidence="5 7" id="KW-1133">Transmembrane helix</keyword>
<keyword evidence="9" id="KW-1185">Reference proteome</keyword>
<dbReference type="PANTHER" id="PTHR11706:SF33">
    <property type="entry name" value="NATURAL RESISTANCE-ASSOCIATED MACROPHAGE PROTEIN 2"/>
    <property type="match status" value="1"/>
</dbReference>
<feature type="transmembrane region" description="Helical" evidence="7">
    <location>
        <begin position="277"/>
        <end position="301"/>
    </location>
</feature>
<dbReference type="InterPro" id="IPR001046">
    <property type="entry name" value="NRAMP_fam"/>
</dbReference>
<dbReference type="Proteomes" id="UP000027100">
    <property type="component" value="Unassembled WGS sequence"/>
</dbReference>
<feature type="transmembrane region" description="Helical" evidence="7">
    <location>
        <begin position="120"/>
        <end position="138"/>
    </location>
</feature>
<keyword evidence="4" id="KW-0769">Symport</keyword>
<dbReference type="PRINTS" id="PR00447">
    <property type="entry name" value="NATRESASSCMP"/>
</dbReference>
<comment type="caution">
    <text evidence="8">The sequence shown here is derived from an EMBL/GenBank/DDBJ whole genome shotgun (WGS) entry which is preliminary data.</text>
</comment>
<accession>A0A062VHK5</accession>
<gene>
    <name evidence="8" type="ORF">HPO_07147</name>
</gene>
<keyword evidence="2" id="KW-0813">Transport</keyword>
<dbReference type="eggNOG" id="COG1914">
    <property type="taxonomic scope" value="Bacteria"/>
</dbReference>
<evidence type="ECO:0000313" key="9">
    <source>
        <dbReference type="Proteomes" id="UP000027100"/>
    </source>
</evidence>
<dbReference type="STRING" id="1280954.HPO_07147"/>
<protein>
    <submittedName>
        <fullName evidence="8">Mn2+/Fe2+ transporter</fullName>
    </submittedName>
</protein>
<dbReference type="RefSeq" id="WP_035596331.1">
    <property type="nucleotide sequence ID" value="NZ_ARYM01000007.1"/>
</dbReference>
<evidence type="ECO:0000256" key="1">
    <source>
        <dbReference type="ARBA" id="ARBA00004141"/>
    </source>
</evidence>
<evidence type="ECO:0000313" key="8">
    <source>
        <dbReference type="EMBL" id="KCZ98983.1"/>
    </source>
</evidence>
<organism evidence="8 9">
    <name type="scientific">Hyphomonas polymorpha PS728</name>
    <dbReference type="NCBI Taxonomy" id="1280954"/>
    <lineage>
        <taxon>Bacteria</taxon>
        <taxon>Pseudomonadati</taxon>
        <taxon>Pseudomonadota</taxon>
        <taxon>Alphaproteobacteria</taxon>
        <taxon>Hyphomonadales</taxon>
        <taxon>Hyphomonadaceae</taxon>
        <taxon>Hyphomonas</taxon>
    </lineage>
</organism>
<feature type="transmembrane region" description="Helical" evidence="7">
    <location>
        <begin position="340"/>
        <end position="360"/>
    </location>
</feature>
<feature type="transmembrane region" description="Helical" evidence="7">
    <location>
        <begin position="35"/>
        <end position="56"/>
    </location>
</feature>
<comment type="subcellular location">
    <subcellularLocation>
        <location evidence="1">Membrane</location>
        <topology evidence="1">Multi-pass membrane protein</topology>
    </subcellularLocation>
</comment>
<keyword evidence="3 7" id="KW-0812">Transmembrane</keyword>
<dbReference type="Pfam" id="PF01566">
    <property type="entry name" value="Nramp"/>
    <property type="match status" value="1"/>
</dbReference>
<dbReference type="GO" id="GO:0015086">
    <property type="term" value="F:cadmium ion transmembrane transporter activity"/>
    <property type="evidence" value="ECO:0007669"/>
    <property type="project" value="TreeGrafter"/>
</dbReference>
<dbReference type="PATRIC" id="fig|1280954.3.peg.1450"/>
<evidence type="ECO:0000256" key="7">
    <source>
        <dbReference type="SAM" id="Phobius"/>
    </source>
</evidence>
<dbReference type="GO" id="GO:0034755">
    <property type="term" value="P:iron ion transmembrane transport"/>
    <property type="evidence" value="ECO:0007669"/>
    <property type="project" value="TreeGrafter"/>
</dbReference>
<keyword evidence="6 7" id="KW-0472">Membrane</keyword>
<evidence type="ECO:0000256" key="3">
    <source>
        <dbReference type="ARBA" id="ARBA00022692"/>
    </source>
</evidence>
<dbReference type="PANTHER" id="PTHR11706">
    <property type="entry name" value="SOLUTE CARRIER PROTEIN FAMILY 11 MEMBER"/>
    <property type="match status" value="1"/>
</dbReference>
<dbReference type="AlphaFoldDB" id="A0A062VHK5"/>
<dbReference type="EMBL" id="ARYM01000007">
    <property type="protein sequence ID" value="KCZ98983.1"/>
    <property type="molecule type" value="Genomic_DNA"/>
</dbReference>
<dbReference type="GO" id="GO:0015293">
    <property type="term" value="F:symporter activity"/>
    <property type="evidence" value="ECO:0007669"/>
    <property type="project" value="UniProtKB-KW"/>
</dbReference>
<evidence type="ECO:0000256" key="2">
    <source>
        <dbReference type="ARBA" id="ARBA00022448"/>
    </source>
</evidence>
<evidence type="ECO:0000256" key="5">
    <source>
        <dbReference type="ARBA" id="ARBA00022989"/>
    </source>
</evidence>
<feature type="transmembrane region" description="Helical" evidence="7">
    <location>
        <begin position="313"/>
        <end position="334"/>
    </location>
</feature>
<name>A0A062VHK5_9PROT</name>
<evidence type="ECO:0000256" key="6">
    <source>
        <dbReference type="ARBA" id="ARBA00023136"/>
    </source>
</evidence>
<feature type="transmembrane region" description="Helical" evidence="7">
    <location>
        <begin position="230"/>
        <end position="257"/>
    </location>
</feature>
<evidence type="ECO:0000256" key="4">
    <source>
        <dbReference type="ARBA" id="ARBA00022847"/>
    </source>
</evidence>
<proteinExistence type="predicted"/>